<sequence>MDITTTMLKKMFLQMTMSTTMLQTICGRFSNCKDKFLVYPDGHESFLVEKIENGPYIPKPTYPLLKTFLAKPQKQWTPKDRKHANQDKRPKSIIISSVPNDKMKSVIRCKTTKEMWNDLILGHEGSSETRDSMIAALRLMFKGFKALEGEKVQQTYTRIKILLNDLENKDVKISQAEDSEFDVEDDTRSSLEFLSDLNQKFHDRALLANHMIFYKTSGIVGAVRKYKGLVVESYVWDDEELSFWDEGLTTIKAFMAIAKDEPSKDNN</sequence>
<protein>
    <submittedName>
        <fullName evidence="1">Uncharacterized protein</fullName>
    </submittedName>
</protein>
<keyword evidence="2" id="KW-1185">Reference proteome</keyword>
<name>A0ABQ5IJ83_9ASTR</name>
<dbReference type="Pfam" id="PF14223">
    <property type="entry name" value="Retrotran_gag_2"/>
    <property type="match status" value="1"/>
</dbReference>
<evidence type="ECO:0000313" key="2">
    <source>
        <dbReference type="Proteomes" id="UP001151760"/>
    </source>
</evidence>
<proteinExistence type="predicted"/>
<comment type="caution">
    <text evidence="1">The sequence shown here is derived from an EMBL/GenBank/DDBJ whole genome shotgun (WGS) entry which is preliminary data.</text>
</comment>
<reference evidence="1" key="1">
    <citation type="journal article" date="2022" name="Int. J. Mol. Sci.">
        <title>Draft Genome of Tanacetum Coccineum: Genomic Comparison of Closely Related Tanacetum-Family Plants.</title>
        <authorList>
            <person name="Yamashiro T."/>
            <person name="Shiraishi A."/>
            <person name="Nakayama K."/>
            <person name="Satake H."/>
        </authorList>
    </citation>
    <scope>NUCLEOTIDE SEQUENCE</scope>
</reference>
<evidence type="ECO:0000313" key="1">
    <source>
        <dbReference type="EMBL" id="GJU00251.1"/>
    </source>
</evidence>
<reference evidence="1" key="2">
    <citation type="submission" date="2022-01" db="EMBL/GenBank/DDBJ databases">
        <authorList>
            <person name="Yamashiro T."/>
            <person name="Shiraishi A."/>
            <person name="Satake H."/>
            <person name="Nakayama K."/>
        </authorList>
    </citation>
    <scope>NUCLEOTIDE SEQUENCE</scope>
</reference>
<dbReference type="EMBL" id="BQNB010020845">
    <property type="protein sequence ID" value="GJU00251.1"/>
    <property type="molecule type" value="Genomic_DNA"/>
</dbReference>
<dbReference type="Proteomes" id="UP001151760">
    <property type="component" value="Unassembled WGS sequence"/>
</dbReference>
<gene>
    <name evidence="1" type="ORF">Tco_1110589</name>
</gene>
<accession>A0ABQ5IJ83</accession>
<organism evidence="1 2">
    <name type="scientific">Tanacetum coccineum</name>
    <dbReference type="NCBI Taxonomy" id="301880"/>
    <lineage>
        <taxon>Eukaryota</taxon>
        <taxon>Viridiplantae</taxon>
        <taxon>Streptophyta</taxon>
        <taxon>Embryophyta</taxon>
        <taxon>Tracheophyta</taxon>
        <taxon>Spermatophyta</taxon>
        <taxon>Magnoliopsida</taxon>
        <taxon>eudicotyledons</taxon>
        <taxon>Gunneridae</taxon>
        <taxon>Pentapetalae</taxon>
        <taxon>asterids</taxon>
        <taxon>campanulids</taxon>
        <taxon>Asterales</taxon>
        <taxon>Asteraceae</taxon>
        <taxon>Asteroideae</taxon>
        <taxon>Anthemideae</taxon>
        <taxon>Anthemidinae</taxon>
        <taxon>Tanacetum</taxon>
    </lineage>
</organism>